<dbReference type="GO" id="GO:0032196">
    <property type="term" value="P:transposition"/>
    <property type="evidence" value="ECO:0007669"/>
    <property type="project" value="InterPro"/>
</dbReference>
<dbReference type="InterPro" id="IPR039266">
    <property type="entry name" value="EN-1/SPM"/>
</dbReference>
<accession>A0A1S3VFY0</accession>
<organism evidence="2 3">
    <name type="scientific">Vigna radiata var. radiata</name>
    <name type="common">Mung bean</name>
    <name type="synonym">Phaseolus aureus</name>
    <dbReference type="NCBI Taxonomy" id="3916"/>
    <lineage>
        <taxon>Eukaryota</taxon>
        <taxon>Viridiplantae</taxon>
        <taxon>Streptophyta</taxon>
        <taxon>Embryophyta</taxon>
        <taxon>Tracheophyta</taxon>
        <taxon>Spermatophyta</taxon>
        <taxon>Magnoliopsida</taxon>
        <taxon>eudicotyledons</taxon>
        <taxon>Gunneridae</taxon>
        <taxon>Pentapetalae</taxon>
        <taxon>rosids</taxon>
        <taxon>fabids</taxon>
        <taxon>Fabales</taxon>
        <taxon>Fabaceae</taxon>
        <taxon>Papilionoideae</taxon>
        <taxon>50 kb inversion clade</taxon>
        <taxon>NPAAA clade</taxon>
        <taxon>indigoferoid/millettioid clade</taxon>
        <taxon>Phaseoleae</taxon>
        <taxon>Vigna</taxon>
    </lineage>
</organism>
<dbReference type="GeneID" id="106774741"/>
<evidence type="ECO:0000256" key="1">
    <source>
        <dbReference type="SAM" id="MobiDB-lite"/>
    </source>
</evidence>
<reference evidence="3" key="2">
    <citation type="submission" date="2025-08" db="UniProtKB">
        <authorList>
            <consortium name="RefSeq"/>
        </authorList>
    </citation>
    <scope>IDENTIFICATION</scope>
    <source>
        <tissue evidence="3">Leaf</tissue>
    </source>
</reference>
<dbReference type="OrthoDB" id="1435387at2759"/>
<name>A0A1S3VFY0_VIGRR</name>
<evidence type="ECO:0000313" key="3">
    <source>
        <dbReference type="RefSeq" id="XP_014517266.2"/>
    </source>
</evidence>
<keyword evidence="2" id="KW-1185">Reference proteome</keyword>
<feature type="region of interest" description="Disordered" evidence="1">
    <location>
        <begin position="102"/>
        <end position="128"/>
    </location>
</feature>
<reference evidence="2" key="1">
    <citation type="journal article" date="2014" name="Nat. Commun.">
        <title>Genome sequence of mungbean and insights into evolution within Vigna species.</title>
        <authorList>
            <person name="Kang Y.J."/>
            <person name="Kim S.K."/>
            <person name="Kim M.Y."/>
            <person name="Lestari P."/>
            <person name="Kim K.H."/>
            <person name="Ha B.K."/>
            <person name="Jun T.H."/>
            <person name="Hwang W.J."/>
            <person name="Lee T."/>
            <person name="Lee J."/>
            <person name="Shim S."/>
            <person name="Yoon M.Y."/>
            <person name="Jang Y.E."/>
            <person name="Han K.S."/>
            <person name="Taeprayoon P."/>
            <person name="Yoon N."/>
            <person name="Somta P."/>
            <person name="Tanya P."/>
            <person name="Kim K.S."/>
            <person name="Gwag J.G."/>
            <person name="Moon J.K."/>
            <person name="Lee Y.H."/>
            <person name="Park B.S."/>
            <person name="Bombarely A."/>
            <person name="Doyle J.J."/>
            <person name="Jackson S.A."/>
            <person name="Schafleitner R."/>
            <person name="Srinives P."/>
            <person name="Varshney R.K."/>
            <person name="Lee S.H."/>
        </authorList>
    </citation>
    <scope>NUCLEOTIDE SEQUENCE [LARGE SCALE GENOMIC DNA]</scope>
    <source>
        <strain evidence="2">cv. VC1973A</strain>
    </source>
</reference>
<dbReference type="PANTHER" id="PTHR33157">
    <property type="entry name" value="AUTONOMOUS TRANSPOSABLE ELEMENT EN-1 MOSAIC PROTEIN-RELATED"/>
    <property type="match status" value="1"/>
</dbReference>
<feature type="compositionally biased region" description="Basic and acidic residues" evidence="1">
    <location>
        <begin position="434"/>
        <end position="451"/>
    </location>
</feature>
<dbReference type="InterPro" id="IPR004252">
    <property type="entry name" value="Probable_transposase_24"/>
</dbReference>
<evidence type="ECO:0000313" key="2">
    <source>
        <dbReference type="Proteomes" id="UP000087766"/>
    </source>
</evidence>
<dbReference type="Pfam" id="PF03004">
    <property type="entry name" value="Transposase_24"/>
    <property type="match status" value="1"/>
</dbReference>
<protein>
    <submittedName>
        <fullName evidence="3">Uncharacterized protein LOC106774741</fullName>
    </submittedName>
</protein>
<feature type="compositionally biased region" description="Polar residues" evidence="1">
    <location>
        <begin position="117"/>
        <end position="127"/>
    </location>
</feature>
<dbReference type="KEGG" id="vra:106774741"/>
<dbReference type="RefSeq" id="XP_014517266.2">
    <property type="nucleotide sequence ID" value="XM_014661780.2"/>
</dbReference>
<dbReference type="AlphaFoldDB" id="A0A1S3VFY0"/>
<feature type="region of interest" description="Disordered" evidence="1">
    <location>
        <begin position="1"/>
        <end position="89"/>
    </location>
</feature>
<feature type="compositionally biased region" description="Basic residues" evidence="1">
    <location>
        <begin position="1"/>
        <end position="14"/>
    </location>
</feature>
<feature type="region of interest" description="Disordered" evidence="1">
    <location>
        <begin position="434"/>
        <end position="455"/>
    </location>
</feature>
<dbReference type="Proteomes" id="UP000087766">
    <property type="component" value="Chromosome 10"/>
</dbReference>
<dbReference type="STRING" id="3916.A0A1S3VFY0"/>
<sequence length="564" mass="63819">MARRKSKASKKLTKRQMTEKYQNKGKVPNSHATKKRGRPLMTSQFLEAHTTESSSSDPSASTFDGAAPSPIQGVQTPCTPQPTNSDNSYAGRIFEADVGLETQSKDDKPIQGVHTKCTPQPTNSDNSYAGRILEADVGLETQRKDDKPMLHIDGQGFLPSRLAASGIGDIITRYYTGPWPSWRKIPARTRDSMFEEFLTKFSVSPPDFRLAKRNFQMRASISMTSKLVKARTTQDKPNWIEDGVWEKLCEHWKSDGFKSKSTQAKTNRASNYAASHTGGSISASQHRANMIKETGIAPTPLELYRRLHQHKDNTWVDSRSKNLNEVFTHTMKLLTKNALAQGKPPPNELDVWSDVARSKKGKVYGLGEKSAAVGGGQCPHASSSSMLIRKEFGELGVESTEVRGGQCHHRSSSPMELIIKQEVDEQRKEMEEVRKERDELQTKGSNTERHCSSSSMELITKQDFHELRREMEEIRKERDELKTKVSNNERHGSFSSMELITKQEFDDLRRDLEEVKKERDELHIKVSNTEKLIEENNALIRQMMETINDQSMLSIHSRGKAKLR</sequence>
<feature type="compositionally biased region" description="Polar residues" evidence="1">
    <location>
        <begin position="72"/>
        <end position="88"/>
    </location>
</feature>
<gene>
    <name evidence="3" type="primary">LOC106774741</name>
</gene>
<proteinExistence type="predicted"/>